<evidence type="ECO:0000313" key="8">
    <source>
        <dbReference type="EMBL" id="NBZ88179.1"/>
    </source>
</evidence>
<evidence type="ECO:0000313" key="9">
    <source>
        <dbReference type="Proteomes" id="UP001193501"/>
    </source>
</evidence>
<name>A0AAE4YA78_9RHOB</name>
<dbReference type="GO" id="GO:0043748">
    <property type="term" value="F:O-succinylbenzoate synthase activity"/>
    <property type="evidence" value="ECO:0007669"/>
    <property type="project" value="UniProtKB-EC"/>
</dbReference>
<protein>
    <recommendedName>
        <fullName evidence="5 6">o-succinylbenzoate synthase</fullName>
        <ecNumber evidence="5 6">4.2.1.113</ecNumber>
    </recommendedName>
</protein>
<keyword evidence="4 8" id="KW-0456">Lyase</keyword>
<dbReference type="Gene3D" id="3.30.390.10">
    <property type="entry name" value="Enolase-like, N-terminal domain"/>
    <property type="match status" value="1"/>
</dbReference>
<dbReference type="SFLD" id="SFLDS00001">
    <property type="entry name" value="Enolase"/>
    <property type="match status" value="1"/>
</dbReference>
<dbReference type="GO" id="GO:0046872">
    <property type="term" value="F:metal ion binding"/>
    <property type="evidence" value="ECO:0007669"/>
    <property type="project" value="UniProtKB-KW"/>
</dbReference>
<dbReference type="EC" id="4.2.1.113" evidence="5 6"/>
<dbReference type="InterPro" id="IPR029065">
    <property type="entry name" value="Enolase_C-like"/>
</dbReference>
<keyword evidence="2" id="KW-0479">Metal-binding</keyword>
<dbReference type="SFLD" id="SFLDF00009">
    <property type="entry name" value="o-succinylbenzoate_synthase"/>
    <property type="match status" value="1"/>
</dbReference>
<dbReference type="Pfam" id="PF02746">
    <property type="entry name" value="MR_MLE_N"/>
    <property type="match status" value="1"/>
</dbReference>
<dbReference type="NCBIfam" id="TIGR01928">
    <property type="entry name" value="menC_lowGC_arch"/>
    <property type="match status" value="1"/>
</dbReference>
<feature type="domain" description="Mandelate racemase/muconate lactonizing enzyme C-terminal" evidence="7">
    <location>
        <begin position="145"/>
        <end position="237"/>
    </location>
</feature>
<dbReference type="SFLD" id="SFLDG00180">
    <property type="entry name" value="muconate_cycloisomerase"/>
    <property type="match status" value="1"/>
</dbReference>
<proteinExistence type="predicted"/>
<keyword evidence="3" id="KW-0460">Magnesium</keyword>
<dbReference type="SUPFAM" id="SSF54826">
    <property type="entry name" value="Enolase N-terminal domain-like"/>
    <property type="match status" value="1"/>
</dbReference>
<dbReference type="AlphaFoldDB" id="A0AAE4YA78"/>
<comment type="cofactor">
    <cofactor evidence="1">
        <name>a divalent metal cation</name>
        <dbReference type="ChEBI" id="CHEBI:60240"/>
    </cofactor>
</comment>
<evidence type="ECO:0000256" key="4">
    <source>
        <dbReference type="ARBA" id="ARBA00023239"/>
    </source>
</evidence>
<dbReference type="InterPro" id="IPR010197">
    <property type="entry name" value="OSBS/NAAAR"/>
</dbReference>
<keyword evidence="9" id="KW-1185">Reference proteome</keyword>
<evidence type="ECO:0000256" key="6">
    <source>
        <dbReference type="NCBIfam" id="TIGR01928"/>
    </source>
</evidence>
<evidence type="ECO:0000256" key="3">
    <source>
        <dbReference type="ARBA" id="ARBA00022842"/>
    </source>
</evidence>
<dbReference type="SUPFAM" id="SSF51604">
    <property type="entry name" value="Enolase C-terminal domain-like"/>
    <property type="match status" value="1"/>
</dbReference>
<dbReference type="InterPro" id="IPR029017">
    <property type="entry name" value="Enolase-like_N"/>
</dbReference>
<dbReference type="Proteomes" id="UP001193501">
    <property type="component" value="Unassembled WGS sequence"/>
</dbReference>
<dbReference type="PANTHER" id="PTHR48073">
    <property type="entry name" value="O-SUCCINYLBENZOATE SYNTHASE-RELATED"/>
    <property type="match status" value="1"/>
</dbReference>
<dbReference type="Pfam" id="PF13378">
    <property type="entry name" value="MR_MLE_C"/>
    <property type="match status" value="1"/>
</dbReference>
<dbReference type="InterPro" id="IPR013342">
    <property type="entry name" value="Mandelate_racemase_C"/>
</dbReference>
<evidence type="ECO:0000259" key="7">
    <source>
        <dbReference type="SMART" id="SM00922"/>
    </source>
</evidence>
<accession>A0AAE4YA78</accession>
<dbReference type="RefSeq" id="WP_168774982.1">
    <property type="nucleotide sequence ID" value="NZ_JAABNR010000009.1"/>
</dbReference>
<comment type="caution">
    <text evidence="8">The sequence shown here is derived from an EMBL/GenBank/DDBJ whole genome shotgun (WGS) entry which is preliminary data.</text>
</comment>
<dbReference type="PANTHER" id="PTHR48073:SF5">
    <property type="entry name" value="O-SUCCINYLBENZOATE SYNTHASE"/>
    <property type="match status" value="1"/>
</dbReference>
<dbReference type="InterPro" id="IPR013341">
    <property type="entry name" value="Mandelate_racemase_N_dom"/>
</dbReference>
<organism evidence="8 9">
    <name type="scientific">Stagnihabitans tardus</name>
    <dbReference type="NCBI Taxonomy" id="2699202"/>
    <lineage>
        <taxon>Bacteria</taxon>
        <taxon>Pseudomonadati</taxon>
        <taxon>Pseudomonadota</taxon>
        <taxon>Alphaproteobacteria</taxon>
        <taxon>Rhodobacterales</taxon>
        <taxon>Paracoccaceae</taxon>
        <taxon>Stagnihabitans</taxon>
    </lineage>
</organism>
<dbReference type="GO" id="GO:0016854">
    <property type="term" value="F:racemase and epimerase activity"/>
    <property type="evidence" value="ECO:0007669"/>
    <property type="project" value="UniProtKB-ARBA"/>
</dbReference>
<sequence>MTAPLKIEAATLRLVRLPLVTPFTIATGTLTEKVFPLLTLKSGGLEGYAEGVMDPLPDYLEETVAGAMDLLEKVLLPQVLGRSFANPEALARVLAPWRANHMAKATVEMAFWDLWAKSLGLPLQTLLGGEGDAIDVGVSLGIGPIAQTLERVGSHLDQGYKRIKLKVKPGHDLGLLRAVRAEYPDAHLTVDANCCYTLADSGLIAAMDDFGLDYIEQPLAWDDIHDHATLQRRIRTPLCLDECIRTLDHARKALQTDAARVINIKVGRVGGHVEARRIHDLCSAFQVPVWCGGMLESGVGRAHNIHISTLPGFTKPGDTSSASRYFTRDIVEQKLETTAGRMPVPKGPGIGVTLDLDYLPHATISLEDFSA</sequence>
<reference evidence="8" key="1">
    <citation type="submission" date="2020-01" db="EMBL/GenBank/DDBJ databases">
        <authorList>
            <person name="Chen W.-M."/>
        </authorList>
    </citation>
    <scope>NUCLEOTIDE SEQUENCE</scope>
    <source>
        <strain evidence="8">CYK-10</strain>
    </source>
</reference>
<dbReference type="InterPro" id="IPR036849">
    <property type="entry name" value="Enolase-like_C_sf"/>
</dbReference>
<dbReference type="GO" id="GO:0009234">
    <property type="term" value="P:menaquinone biosynthetic process"/>
    <property type="evidence" value="ECO:0007669"/>
    <property type="project" value="UniProtKB-UniRule"/>
</dbReference>
<dbReference type="Gene3D" id="3.20.20.120">
    <property type="entry name" value="Enolase-like C-terminal domain"/>
    <property type="match status" value="1"/>
</dbReference>
<gene>
    <name evidence="8" type="primary">menC</name>
    <name evidence="8" type="ORF">GV832_11370</name>
</gene>
<evidence type="ECO:0000256" key="5">
    <source>
        <dbReference type="ARBA" id="ARBA00029491"/>
    </source>
</evidence>
<evidence type="ECO:0000256" key="2">
    <source>
        <dbReference type="ARBA" id="ARBA00022723"/>
    </source>
</evidence>
<evidence type="ECO:0000256" key="1">
    <source>
        <dbReference type="ARBA" id="ARBA00001968"/>
    </source>
</evidence>
<dbReference type="SMART" id="SM00922">
    <property type="entry name" value="MR_MLE"/>
    <property type="match status" value="1"/>
</dbReference>
<dbReference type="EMBL" id="JAABNR010000009">
    <property type="protein sequence ID" value="NBZ88179.1"/>
    <property type="molecule type" value="Genomic_DNA"/>
</dbReference>
<dbReference type="CDD" id="cd03317">
    <property type="entry name" value="NAAAR"/>
    <property type="match status" value="1"/>
</dbReference>